<dbReference type="Proteomes" id="UP000494165">
    <property type="component" value="Unassembled WGS sequence"/>
</dbReference>
<evidence type="ECO:0000313" key="2">
    <source>
        <dbReference type="Proteomes" id="UP000494165"/>
    </source>
</evidence>
<dbReference type="EMBL" id="CADEPI010000773">
    <property type="protein sequence ID" value="CAB3388399.1"/>
    <property type="molecule type" value="Genomic_DNA"/>
</dbReference>
<comment type="caution">
    <text evidence="1">The sequence shown here is derived from an EMBL/GenBank/DDBJ whole genome shotgun (WGS) entry which is preliminary data.</text>
</comment>
<sequence>MTFMEDDEAFDLLYFIVTLMPHFMLRGKCDVDAQKYAGYVLSNFAELIKLLCGVPFGNNKKRLFYTIESLKRIEQEKRLFYTDFLLSFDENPDFVRIPKKLRSISLQF</sequence>
<organism evidence="1 2">
    <name type="scientific">Cloeon dipterum</name>
    <dbReference type="NCBI Taxonomy" id="197152"/>
    <lineage>
        <taxon>Eukaryota</taxon>
        <taxon>Metazoa</taxon>
        <taxon>Ecdysozoa</taxon>
        <taxon>Arthropoda</taxon>
        <taxon>Hexapoda</taxon>
        <taxon>Insecta</taxon>
        <taxon>Pterygota</taxon>
        <taxon>Palaeoptera</taxon>
        <taxon>Ephemeroptera</taxon>
        <taxon>Pisciforma</taxon>
        <taxon>Baetidae</taxon>
        <taxon>Cloeon</taxon>
    </lineage>
</organism>
<accession>A0A8S1E827</accession>
<protein>
    <submittedName>
        <fullName evidence="1">Uncharacterized protein</fullName>
    </submittedName>
</protein>
<name>A0A8S1E827_9INSE</name>
<proteinExistence type="predicted"/>
<keyword evidence="2" id="KW-1185">Reference proteome</keyword>
<dbReference type="AlphaFoldDB" id="A0A8S1E827"/>
<reference evidence="1 2" key="1">
    <citation type="submission" date="2020-04" db="EMBL/GenBank/DDBJ databases">
        <authorList>
            <person name="Alioto T."/>
            <person name="Alioto T."/>
            <person name="Gomez Garrido J."/>
        </authorList>
    </citation>
    <scope>NUCLEOTIDE SEQUENCE [LARGE SCALE GENOMIC DNA]</scope>
</reference>
<evidence type="ECO:0000313" key="1">
    <source>
        <dbReference type="EMBL" id="CAB3388399.1"/>
    </source>
</evidence>
<gene>
    <name evidence="1" type="ORF">CLODIP_2_CD00607</name>
</gene>